<keyword evidence="9" id="KW-1185">Reference proteome</keyword>
<organism evidence="8 9">
    <name type="scientific">Desulforhabdus amnigena</name>
    <dbReference type="NCBI Taxonomy" id="40218"/>
    <lineage>
        <taxon>Bacteria</taxon>
        <taxon>Pseudomonadati</taxon>
        <taxon>Thermodesulfobacteriota</taxon>
        <taxon>Syntrophobacteria</taxon>
        <taxon>Syntrophobacterales</taxon>
        <taxon>Syntrophobacteraceae</taxon>
        <taxon>Desulforhabdus</taxon>
    </lineage>
</organism>
<dbReference type="AlphaFoldDB" id="A0A9W6CZH0"/>
<sequence length="160" mass="18633">MKLKLSRRRRSREIALQILYAMELSETPPEDAIELYYKLFDDEEDMDFDIPMDVRPFAEDLVQGVELHQAEIDELITSSSQHWRLYRMPVVDRNILRIALYEMLYRPDIPLKVSINEAVELGKTFGSQDSGAFINGILDHLLPILQEKNRNPAPKEQESS</sequence>
<dbReference type="InterPro" id="IPR035926">
    <property type="entry name" value="NusB-like_sf"/>
</dbReference>
<dbReference type="GO" id="GO:0003723">
    <property type="term" value="F:RNA binding"/>
    <property type="evidence" value="ECO:0007669"/>
    <property type="project" value="UniProtKB-UniRule"/>
</dbReference>
<evidence type="ECO:0000313" key="8">
    <source>
        <dbReference type="EMBL" id="GLI33142.1"/>
    </source>
</evidence>
<dbReference type="RefSeq" id="WP_281792159.1">
    <property type="nucleotide sequence ID" value="NZ_BSDR01000001.1"/>
</dbReference>
<evidence type="ECO:0000256" key="1">
    <source>
        <dbReference type="ARBA" id="ARBA00005952"/>
    </source>
</evidence>
<evidence type="ECO:0000256" key="6">
    <source>
        <dbReference type="HAMAP-Rule" id="MF_00073"/>
    </source>
</evidence>
<dbReference type="HAMAP" id="MF_00073">
    <property type="entry name" value="NusB"/>
    <property type="match status" value="1"/>
</dbReference>
<dbReference type="Gene3D" id="1.10.940.10">
    <property type="entry name" value="NusB-like"/>
    <property type="match status" value="1"/>
</dbReference>
<evidence type="ECO:0000256" key="2">
    <source>
        <dbReference type="ARBA" id="ARBA00022814"/>
    </source>
</evidence>
<keyword evidence="4 6" id="KW-0805">Transcription regulation</keyword>
<dbReference type="NCBIfam" id="TIGR01951">
    <property type="entry name" value="nusB"/>
    <property type="match status" value="1"/>
</dbReference>
<dbReference type="GO" id="GO:0006353">
    <property type="term" value="P:DNA-templated transcription termination"/>
    <property type="evidence" value="ECO:0007669"/>
    <property type="project" value="UniProtKB-UniRule"/>
</dbReference>
<reference evidence="8" key="1">
    <citation type="submission" date="2022-12" db="EMBL/GenBank/DDBJ databases">
        <title>Reference genome sequencing for broad-spectrum identification of bacterial and archaeal isolates by mass spectrometry.</title>
        <authorList>
            <person name="Sekiguchi Y."/>
            <person name="Tourlousse D.M."/>
        </authorList>
    </citation>
    <scope>NUCLEOTIDE SEQUENCE</scope>
    <source>
        <strain evidence="8">ASRB1</strain>
    </source>
</reference>
<evidence type="ECO:0000256" key="3">
    <source>
        <dbReference type="ARBA" id="ARBA00022884"/>
    </source>
</evidence>
<feature type="domain" description="NusB/RsmB/TIM44" evidence="7">
    <location>
        <begin position="10"/>
        <end position="141"/>
    </location>
</feature>
<accession>A0A9W6CZH0</accession>
<keyword evidence="3 6" id="KW-0694">RNA-binding</keyword>
<keyword evidence="5 6" id="KW-0804">Transcription</keyword>
<protein>
    <recommendedName>
        <fullName evidence="6">Transcription antitermination protein NusB</fullName>
    </recommendedName>
    <alternativeName>
        <fullName evidence="6">Antitermination factor NusB</fullName>
    </alternativeName>
</protein>
<evidence type="ECO:0000256" key="5">
    <source>
        <dbReference type="ARBA" id="ARBA00023163"/>
    </source>
</evidence>
<evidence type="ECO:0000313" key="9">
    <source>
        <dbReference type="Proteomes" id="UP001144372"/>
    </source>
</evidence>
<evidence type="ECO:0000256" key="4">
    <source>
        <dbReference type="ARBA" id="ARBA00023015"/>
    </source>
</evidence>
<keyword evidence="2 6" id="KW-0889">Transcription antitermination</keyword>
<dbReference type="InterPro" id="IPR006027">
    <property type="entry name" value="NusB_RsmB_TIM44"/>
</dbReference>
<proteinExistence type="inferred from homology"/>
<gene>
    <name evidence="6" type="primary">nusB</name>
    <name evidence="8" type="ORF">DAMNIGENAA_05750</name>
</gene>
<evidence type="ECO:0000259" key="7">
    <source>
        <dbReference type="Pfam" id="PF01029"/>
    </source>
</evidence>
<dbReference type="PANTHER" id="PTHR11078">
    <property type="entry name" value="N UTILIZATION SUBSTANCE PROTEIN B-RELATED"/>
    <property type="match status" value="1"/>
</dbReference>
<dbReference type="PANTHER" id="PTHR11078:SF3">
    <property type="entry name" value="ANTITERMINATION NUSB DOMAIN-CONTAINING PROTEIN"/>
    <property type="match status" value="1"/>
</dbReference>
<dbReference type="Pfam" id="PF01029">
    <property type="entry name" value="NusB"/>
    <property type="match status" value="1"/>
</dbReference>
<dbReference type="SUPFAM" id="SSF48013">
    <property type="entry name" value="NusB-like"/>
    <property type="match status" value="1"/>
</dbReference>
<dbReference type="GO" id="GO:0031564">
    <property type="term" value="P:transcription antitermination"/>
    <property type="evidence" value="ECO:0007669"/>
    <property type="project" value="UniProtKB-KW"/>
</dbReference>
<dbReference type="Proteomes" id="UP001144372">
    <property type="component" value="Unassembled WGS sequence"/>
</dbReference>
<comment type="function">
    <text evidence="6">Involved in transcription antitermination. Required for transcription of ribosomal RNA (rRNA) genes. Binds specifically to the boxA antiterminator sequence of the ribosomal RNA (rrn) operons.</text>
</comment>
<comment type="similarity">
    <text evidence="1 6">Belongs to the NusB family.</text>
</comment>
<name>A0A9W6CZH0_9BACT</name>
<dbReference type="InterPro" id="IPR011605">
    <property type="entry name" value="NusB_fam"/>
</dbReference>
<dbReference type="EMBL" id="BSDR01000001">
    <property type="protein sequence ID" value="GLI33142.1"/>
    <property type="molecule type" value="Genomic_DNA"/>
</dbReference>
<comment type="caution">
    <text evidence="8">The sequence shown here is derived from an EMBL/GenBank/DDBJ whole genome shotgun (WGS) entry which is preliminary data.</text>
</comment>
<dbReference type="GO" id="GO:0005829">
    <property type="term" value="C:cytosol"/>
    <property type="evidence" value="ECO:0007669"/>
    <property type="project" value="TreeGrafter"/>
</dbReference>